<dbReference type="Proteomes" id="UP000257109">
    <property type="component" value="Unassembled WGS sequence"/>
</dbReference>
<accession>A0A371FQ01</accession>
<evidence type="ECO:0000313" key="2">
    <source>
        <dbReference type="Proteomes" id="UP000257109"/>
    </source>
</evidence>
<dbReference type="AlphaFoldDB" id="A0A371FQ01"/>
<proteinExistence type="predicted"/>
<sequence>MVEDKVVISGPNELPNLVGHKNLSHIKGSGPPRDDLKFEAFSHYDMTMKLYDSRNKLELYALFIRSRNMRESH</sequence>
<evidence type="ECO:0000313" key="1">
    <source>
        <dbReference type="EMBL" id="RDX80424.1"/>
    </source>
</evidence>
<name>A0A371FQ01_MUCPR</name>
<dbReference type="EMBL" id="QJKJ01008229">
    <property type="protein sequence ID" value="RDX80424.1"/>
    <property type="molecule type" value="Genomic_DNA"/>
</dbReference>
<protein>
    <submittedName>
        <fullName evidence="1">Uncharacterized protein</fullName>
    </submittedName>
</protein>
<organism evidence="1 2">
    <name type="scientific">Mucuna pruriens</name>
    <name type="common">Velvet bean</name>
    <name type="synonym">Dolichos pruriens</name>
    <dbReference type="NCBI Taxonomy" id="157652"/>
    <lineage>
        <taxon>Eukaryota</taxon>
        <taxon>Viridiplantae</taxon>
        <taxon>Streptophyta</taxon>
        <taxon>Embryophyta</taxon>
        <taxon>Tracheophyta</taxon>
        <taxon>Spermatophyta</taxon>
        <taxon>Magnoliopsida</taxon>
        <taxon>eudicotyledons</taxon>
        <taxon>Gunneridae</taxon>
        <taxon>Pentapetalae</taxon>
        <taxon>rosids</taxon>
        <taxon>fabids</taxon>
        <taxon>Fabales</taxon>
        <taxon>Fabaceae</taxon>
        <taxon>Papilionoideae</taxon>
        <taxon>50 kb inversion clade</taxon>
        <taxon>NPAAA clade</taxon>
        <taxon>indigoferoid/millettioid clade</taxon>
        <taxon>Phaseoleae</taxon>
        <taxon>Mucuna</taxon>
    </lineage>
</organism>
<feature type="non-terminal residue" evidence="1">
    <location>
        <position position="1"/>
    </location>
</feature>
<reference evidence="1" key="1">
    <citation type="submission" date="2018-05" db="EMBL/GenBank/DDBJ databases">
        <title>Draft genome of Mucuna pruriens seed.</title>
        <authorList>
            <person name="Nnadi N.E."/>
            <person name="Vos R."/>
            <person name="Hasami M.H."/>
            <person name="Devisetty U.K."/>
            <person name="Aguiy J.C."/>
        </authorList>
    </citation>
    <scope>NUCLEOTIDE SEQUENCE [LARGE SCALE GENOMIC DNA]</scope>
    <source>
        <strain evidence="1">JCA_2017</strain>
    </source>
</reference>
<comment type="caution">
    <text evidence="1">The sequence shown here is derived from an EMBL/GenBank/DDBJ whole genome shotgun (WGS) entry which is preliminary data.</text>
</comment>
<keyword evidence="2" id="KW-1185">Reference proteome</keyword>
<gene>
    <name evidence="1" type="ORF">CR513_39039</name>
</gene>